<evidence type="ECO:0000313" key="1">
    <source>
        <dbReference type="EMBL" id="KAJ1254506.1"/>
    </source>
</evidence>
<dbReference type="AlphaFoldDB" id="A0A9W7X9K2"/>
<proteinExistence type="predicted"/>
<sequence>MAAASTPMLPAVLVCEDDGATAVDDLCGAVGSIRSRYGDHVTREQCMSVLCHGSPSPCAAARDAPSLVTLAARLTVANATATRVIVKATLATYPVYDDDNDRRACGRASSCTVYTRAVPALEWAAGSVAAGRYRGAREVVNATYFVTVACEGIFYDVRRQGVQESFSLVGEALLHVVLQTGTKGYLLVPVGNTNSY</sequence>
<dbReference type="Proteomes" id="UP001164776">
    <property type="component" value="Unassembled WGS sequence"/>
</dbReference>
<dbReference type="SUPFAM" id="SSF101148">
    <property type="entry name" value="Plant invertase/pectin methylesterase inhibitor"/>
    <property type="match status" value="1"/>
</dbReference>
<organism evidence="1 2">
    <name type="scientific">Paspalum vaginatum</name>
    <name type="common">seashore paspalum</name>
    <dbReference type="NCBI Taxonomy" id="158149"/>
    <lineage>
        <taxon>Eukaryota</taxon>
        <taxon>Viridiplantae</taxon>
        <taxon>Streptophyta</taxon>
        <taxon>Embryophyta</taxon>
        <taxon>Tracheophyta</taxon>
        <taxon>Spermatophyta</taxon>
        <taxon>Magnoliopsida</taxon>
        <taxon>Liliopsida</taxon>
        <taxon>Poales</taxon>
        <taxon>Poaceae</taxon>
        <taxon>PACMAD clade</taxon>
        <taxon>Panicoideae</taxon>
        <taxon>Andropogonodae</taxon>
        <taxon>Paspaleae</taxon>
        <taxon>Paspalinae</taxon>
        <taxon>Paspalum</taxon>
    </lineage>
</organism>
<dbReference type="EMBL" id="MU630030">
    <property type="protein sequence ID" value="KAJ1254506.1"/>
    <property type="molecule type" value="Genomic_DNA"/>
</dbReference>
<gene>
    <name evidence="1" type="ORF">BS78_K043300</name>
</gene>
<dbReference type="OrthoDB" id="773737at2759"/>
<reference evidence="1 2" key="1">
    <citation type="submission" date="2022-10" db="EMBL/GenBank/DDBJ databases">
        <title>WGS assembly of Paspalum vaginatum 540-79.</title>
        <authorList>
            <person name="Sun G."/>
            <person name="Wase N."/>
            <person name="Shu S."/>
            <person name="Jenkins J."/>
            <person name="Zhou B."/>
            <person name="Torres-Rodriguez J."/>
            <person name="Chen C."/>
            <person name="Sandor L."/>
            <person name="Plott C."/>
            <person name="Yoshinga Y."/>
            <person name="Daum C."/>
            <person name="Qi P."/>
            <person name="Barry K."/>
            <person name="Lipzen A."/>
            <person name="Berry L."/>
            <person name="Pedersen C."/>
            <person name="Gottilla T."/>
            <person name="Foltz A."/>
            <person name="Yu H."/>
            <person name="O'Malley R."/>
            <person name="Zhang C."/>
            <person name="Devos K."/>
            <person name="Sigmon B."/>
            <person name="Yu B."/>
            <person name="Obata T."/>
            <person name="Schmutz J."/>
            <person name="Schnable J."/>
        </authorList>
    </citation>
    <scope>NUCLEOTIDE SEQUENCE [LARGE SCALE GENOMIC DNA]</scope>
    <source>
        <strain evidence="2">cv. 540-79</strain>
    </source>
</reference>
<dbReference type="InterPro" id="IPR035513">
    <property type="entry name" value="Invertase/methylesterase_inhib"/>
</dbReference>
<name>A0A9W7X9K2_9POAL</name>
<accession>A0A9W7X9K2</accession>
<evidence type="ECO:0000313" key="2">
    <source>
        <dbReference type="Proteomes" id="UP001164776"/>
    </source>
</evidence>
<protein>
    <recommendedName>
        <fullName evidence="3">Pectinesterase inhibitor domain-containing protein</fullName>
    </recommendedName>
</protein>
<dbReference type="Gene3D" id="1.20.140.40">
    <property type="entry name" value="Invertase/pectin methylesterase inhibitor family protein"/>
    <property type="match status" value="1"/>
</dbReference>
<evidence type="ECO:0008006" key="3">
    <source>
        <dbReference type="Google" id="ProtNLM"/>
    </source>
</evidence>
<comment type="caution">
    <text evidence="1">The sequence shown here is derived from an EMBL/GenBank/DDBJ whole genome shotgun (WGS) entry which is preliminary data.</text>
</comment>
<keyword evidence="2" id="KW-1185">Reference proteome</keyword>